<reference evidence="1" key="1">
    <citation type="submission" date="2023-07" db="EMBL/GenBank/DDBJ databases">
        <authorList>
            <consortium name="AG Swart"/>
            <person name="Singh M."/>
            <person name="Singh A."/>
            <person name="Seah K."/>
            <person name="Emmerich C."/>
        </authorList>
    </citation>
    <scope>NUCLEOTIDE SEQUENCE</scope>
    <source>
        <strain evidence="1">DP1</strain>
    </source>
</reference>
<dbReference type="EMBL" id="CAMPGE010021527">
    <property type="protein sequence ID" value="CAI2379671.1"/>
    <property type="molecule type" value="Genomic_DNA"/>
</dbReference>
<evidence type="ECO:0000313" key="1">
    <source>
        <dbReference type="EMBL" id="CAI2379671.1"/>
    </source>
</evidence>
<dbReference type="Proteomes" id="UP001295684">
    <property type="component" value="Unassembled WGS sequence"/>
</dbReference>
<name>A0AAD2D4J6_EUPCR</name>
<keyword evidence="2" id="KW-1185">Reference proteome</keyword>
<accession>A0AAD2D4J6</accession>
<proteinExistence type="predicted"/>
<organism evidence="1 2">
    <name type="scientific">Euplotes crassus</name>
    <dbReference type="NCBI Taxonomy" id="5936"/>
    <lineage>
        <taxon>Eukaryota</taxon>
        <taxon>Sar</taxon>
        <taxon>Alveolata</taxon>
        <taxon>Ciliophora</taxon>
        <taxon>Intramacronucleata</taxon>
        <taxon>Spirotrichea</taxon>
        <taxon>Hypotrichia</taxon>
        <taxon>Euplotida</taxon>
        <taxon>Euplotidae</taxon>
        <taxon>Moneuplotes</taxon>
    </lineage>
</organism>
<sequence length="236" mass="27632">MSVAQGVKNSVKKTGFLNQIMAYYYKETEPMKYCRLVREKCTVLPPKLALYQAIEDHELGIRSQKIRFNIQCVYLWLVKYQIMFYSGMPQMINEHRSIGESSEFSFQSKSVFKRNKFCLKLEKAFIGSLPISDFANEYDKDVERVLSSSYRKIDMLLDDNFVYEGKGFQTNMKNKEGGKTVVNRPLNDIVYDDIFEKLIKETEYIQKFSACLENHVTLLDQTKSLDSILYVKEEDD</sequence>
<comment type="caution">
    <text evidence="1">The sequence shown here is derived from an EMBL/GenBank/DDBJ whole genome shotgun (WGS) entry which is preliminary data.</text>
</comment>
<protein>
    <submittedName>
        <fullName evidence="1">Uncharacterized protein</fullName>
    </submittedName>
</protein>
<dbReference type="AlphaFoldDB" id="A0AAD2D4J6"/>
<evidence type="ECO:0000313" key="2">
    <source>
        <dbReference type="Proteomes" id="UP001295684"/>
    </source>
</evidence>
<gene>
    <name evidence="1" type="ORF">ECRASSUSDP1_LOCUS21084</name>
</gene>